<dbReference type="InterPro" id="IPR011051">
    <property type="entry name" value="RmlC_Cupin_sf"/>
</dbReference>
<name>A0A1T4U5W2_9BACT</name>
<dbReference type="PROSITE" id="PS00041">
    <property type="entry name" value="HTH_ARAC_FAMILY_1"/>
    <property type="match status" value="1"/>
</dbReference>
<dbReference type="Gene3D" id="1.10.10.60">
    <property type="entry name" value="Homeodomain-like"/>
    <property type="match status" value="2"/>
</dbReference>
<dbReference type="SMART" id="SM00342">
    <property type="entry name" value="HTH_ARAC"/>
    <property type="match status" value="1"/>
</dbReference>
<dbReference type="GO" id="GO:0003700">
    <property type="term" value="F:DNA-binding transcription factor activity"/>
    <property type="evidence" value="ECO:0007669"/>
    <property type="project" value="InterPro"/>
</dbReference>
<gene>
    <name evidence="5" type="ORF">SAMN04488128_11029</name>
</gene>
<keyword evidence="1" id="KW-0805">Transcription regulation</keyword>
<dbReference type="Pfam" id="PF12833">
    <property type="entry name" value="HTH_18"/>
    <property type="match status" value="1"/>
</dbReference>
<dbReference type="InterPro" id="IPR014710">
    <property type="entry name" value="RmlC-like_jellyroll"/>
</dbReference>
<dbReference type="InterPro" id="IPR018060">
    <property type="entry name" value="HTH_AraC"/>
</dbReference>
<dbReference type="PANTHER" id="PTHR43280:SF27">
    <property type="entry name" value="TRANSCRIPTIONAL REGULATOR MTLR"/>
    <property type="match status" value="1"/>
</dbReference>
<keyword evidence="2 5" id="KW-0238">DNA-binding</keyword>
<dbReference type="OrthoDB" id="745435at2"/>
<dbReference type="RefSeq" id="WP_078673334.1">
    <property type="nucleotide sequence ID" value="NZ_FUWZ01000010.1"/>
</dbReference>
<evidence type="ECO:0000256" key="1">
    <source>
        <dbReference type="ARBA" id="ARBA00023015"/>
    </source>
</evidence>
<evidence type="ECO:0000313" key="6">
    <source>
        <dbReference type="Proteomes" id="UP000190367"/>
    </source>
</evidence>
<dbReference type="SUPFAM" id="SSF46689">
    <property type="entry name" value="Homeodomain-like"/>
    <property type="match status" value="2"/>
</dbReference>
<dbReference type="InterPro" id="IPR009057">
    <property type="entry name" value="Homeodomain-like_sf"/>
</dbReference>
<evidence type="ECO:0000256" key="3">
    <source>
        <dbReference type="ARBA" id="ARBA00023163"/>
    </source>
</evidence>
<organism evidence="5 6">
    <name type="scientific">Chitinophaga eiseniae</name>
    <dbReference type="NCBI Taxonomy" id="634771"/>
    <lineage>
        <taxon>Bacteria</taxon>
        <taxon>Pseudomonadati</taxon>
        <taxon>Bacteroidota</taxon>
        <taxon>Chitinophagia</taxon>
        <taxon>Chitinophagales</taxon>
        <taxon>Chitinophagaceae</taxon>
        <taxon>Chitinophaga</taxon>
    </lineage>
</organism>
<keyword evidence="6" id="KW-1185">Reference proteome</keyword>
<sequence>MKPILATLGHHLISDQLFLIKEISLPAFSTEFHFHKECQLVHVVESTGRRIIGDNVEYFESGELIFVGSNVPHVWYNEASYFGNENQLQAHSMVINIEPSLLKECIALFGNTSQLESWMHTAQRGIQFYGASKDNIVALMKRMLTEYGLRQISSFMELVVCLTEAKEYRLLTSSNYENPFKDKEQTRMEAIFKHIFSNFRREIPLTEIAAVASMSTYSFCRFFKSRTQQSFVDFVNDLRISYACRLMQEKEMNMAELASRAGFNHTTHFNRLFKRKKGLTPKEYRKSLQLRF</sequence>
<feature type="domain" description="HTH araC/xylS-type" evidence="4">
    <location>
        <begin position="189"/>
        <end position="287"/>
    </location>
</feature>
<dbReference type="GO" id="GO:0043565">
    <property type="term" value="F:sequence-specific DNA binding"/>
    <property type="evidence" value="ECO:0007669"/>
    <property type="project" value="InterPro"/>
</dbReference>
<reference evidence="6" key="1">
    <citation type="submission" date="2017-02" db="EMBL/GenBank/DDBJ databases">
        <authorList>
            <person name="Varghese N."/>
            <person name="Submissions S."/>
        </authorList>
    </citation>
    <scope>NUCLEOTIDE SEQUENCE [LARGE SCALE GENOMIC DNA]</scope>
    <source>
        <strain evidence="6">DSM 22224</strain>
    </source>
</reference>
<dbReference type="EMBL" id="FUWZ01000010">
    <property type="protein sequence ID" value="SKA48172.1"/>
    <property type="molecule type" value="Genomic_DNA"/>
</dbReference>
<dbReference type="InterPro" id="IPR020449">
    <property type="entry name" value="Tscrpt_reg_AraC-type_HTH"/>
</dbReference>
<evidence type="ECO:0000259" key="4">
    <source>
        <dbReference type="PROSITE" id="PS01124"/>
    </source>
</evidence>
<dbReference type="Proteomes" id="UP000190367">
    <property type="component" value="Unassembled WGS sequence"/>
</dbReference>
<keyword evidence="3" id="KW-0804">Transcription</keyword>
<dbReference type="Gene3D" id="2.60.120.10">
    <property type="entry name" value="Jelly Rolls"/>
    <property type="match status" value="1"/>
</dbReference>
<dbReference type="PROSITE" id="PS01124">
    <property type="entry name" value="HTH_ARAC_FAMILY_2"/>
    <property type="match status" value="1"/>
</dbReference>
<evidence type="ECO:0000313" key="5">
    <source>
        <dbReference type="EMBL" id="SKA48172.1"/>
    </source>
</evidence>
<dbReference type="STRING" id="634771.SAMN04488128_11029"/>
<protein>
    <submittedName>
        <fullName evidence="5">AraC-type DNA-binding protein</fullName>
    </submittedName>
</protein>
<dbReference type="AlphaFoldDB" id="A0A1T4U5W2"/>
<dbReference type="SUPFAM" id="SSF51182">
    <property type="entry name" value="RmlC-like cupins"/>
    <property type="match status" value="1"/>
</dbReference>
<dbReference type="InterPro" id="IPR018062">
    <property type="entry name" value="HTH_AraC-typ_CS"/>
</dbReference>
<dbReference type="PANTHER" id="PTHR43280">
    <property type="entry name" value="ARAC-FAMILY TRANSCRIPTIONAL REGULATOR"/>
    <property type="match status" value="1"/>
</dbReference>
<accession>A0A1T4U5W2</accession>
<evidence type="ECO:0000256" key="2">
    <source>
        <dbReference type="ARBA" id="ARBA00023125"/>
    </source>
</evidence>
<proteinExistence type="predicted"/>
<dbReference type="PRINTS" id="PR00032">
    <property type="entry name" value="HTHARAC"/>
</dbReference>